<protein>
    <recommendedName>
        <fullName evidence="2">DUF6532 domain-containing protein</fullName>
    </recommendedName>
</protein>
<gene>
    <name evidence="3" type="ORF">SCHPADRAFT_947056</name>
</gene>
<feature type="compositionally biased region" description="Basic and acidic residues" evidence="1">
    <location>
        <begin position="553"/>
        <end position="563"/>
    </location>
</feature>
<feature type="compositionally biased region" description="Polar residues" evidence="1">
    <location>
        <begin position="732"/>
        <end position="742"/>
    </location>
</feature>
<dbReference type="OrthoDB" id="2840219at2759"/>
<feature type="compositionally biased region" description="Polar residues" evidence="1">
    <location>
        <begin position="508"/>
        <end position="536"/>
    </location>
</feature>
<feature type="compositionally biased region" description="Basic residues" evidence="1">
    <location>
        <begin position="406"/>
        <end position="418"/>
    </location>
</feature>
<dbReference type="InParanoid" id="A0A0H2R0G7"/>
<feature type="region of interest" description="Disordered" evidence="1">
    <location>
        <begin position="267"/>
        <end position="605"/>
    </location>
</feature>
<feature type="compositionally biased region" description="Polar residues" evidence="1">
    <location>
        <begin position="749"/>
        <end position="768"/>
    </location>
</feature>
<evidence type="ECO:0000256" key="1">
    <source>
        <dbReference type="SAM" id="MobiDB-lite"/>
    </source>
</evidence>
<feature type="compositionally biased region" description="Basic and acidic residues" evidence="1">
    <location>
        <begin position="790"/>
        <end position="804"/>
    </location>
</feature>
<feature type="compositionally biased region" description="Acidic residues" evidence="1">
    <location>
        <begin position="569"/>
        <end position="584"/>
    </location>
</feature>
<feature type="compositionally biased region" description="Basic and acidic residues" evidence="1">
    <location>
        <begin position="469"/>
        <end position="486"/>
    </location>
</feature>
<sequence>MSRKASKTLLIILGTDGKFTSPDPPPTRGRGSKKVAGGNGAGKPKPKPKAAQKKKTTMIKSRRKRSSSPPEPESDEYTPRDVTLYFDPDELQKNALSDELTPLPSSPPKPTNSTLHAGALASDSGKKVHHSRVNDEELGGVDEHANGGDGEGPEDGADGEGPEDGGDGEGPEDGGDVEGPEDGADGEGPEDGGDDNDDAEGRGDDDDFGGNGTIASTSRKKSEDAAADSDYSFAHEELGVESTRIIKKMSANDVEWTGFSDEVELTPKPAKKRVAEKVPTRSNGSRMIKDGQSKQKISMKGKATSSKEKTFPSPRAILEKVNALQNTPTNRGAAVVHSSPTSSRMSIIGDTRPLPALNNEDEGENIDPRNDQVSLPKAADRTRNTSHIKRGMVTPPQTQVGSQVHSRSRGRGKSRSPKKTSLSQRDRRAESTHPAGDQHEHTEHNEDREGTNRGRPPHRRPVVASNGRVIHDVETSADRREYERHIASFRARKLSQKSVVAKDPHHTPITNGHTSAVTTNESGGNTSRQQPKQTGASAADKGKNKARSPSPELHSEQDHEEGHTQGMDVDGDTYAQDDMDVDDSEPARGVSNIKEKRRFGNMNMRKTVVSFGDVEVSAHEDFADAMNEIADQSGDEEHTDTPKAPKKSSTAMDRSVLTEHREKKAKHNPPKPADLERHKAQIRKGWGNQGLDDGGVGKGSSRRGGNGSAASREGGSRSSKTKTVSTSAMKTFNTSSAGSSKPNPKESNKQSLLESQHATNACRTNSKPASGKRARSPTVEESQPKRRRGESKLKGSKREREIERLLQPIDSGDEACTEGEDEDMVQKHHKSSKTVAKPDQIGYYSGDALLILLEARDRMRFFYFTLFPFCSLQVQLSHAKIYYVSSCQDQYGSRYKELSPPFTRGMQKLLRNEDWIMRHRVKYSAQSIVNRYYGLHPHPEYLAQFPPEETEDRAAEFTKQRVAALLRSGSPYLYAPAHNDDEPLPFTHIAIKYLIHDVLFNPGSRPKPLAFVCPSDIDPIPLETIAYASVALKCCLEEWSSGRHIEKNFTRKRCAGTYNVLLQNLFEWRDKSSRANILRRMCHNIYVTGMARLDAVHDDDDPQSKGPFMLSDPPDQL</sequence>
<feature type="compositionally biased region" description="Basic residues" evidence="1">
    <location>
        <begin position="44"/>
        <end position="66"/>
    </location>
</feature>
<organism evidence="3 4">
    <name type="scientific">Schizopora paradoxa</name>
    <dbReference type="NCBI Taxonomy" id="27342"/>
    <lineage>
        <taxon>Eukaryota</taxon>
        <taxon>Fungi</taxon>
        <taxon>Dikarya</taxon>
        <taxon>Basidiomycota</taxon>
        <taxon>Agaricomycotina</taxon>
        <taxon>Agaricomycetes</taxon>
        <taxon>Hymenochaetales</taxon>
        <taxon>Schizoporaceae</taxon>
        <taxon>Schizopora</taxon>
    </lineage>
</organism>
<dbReference type="Pfam" id="PF20149">
    <property type="entry name" value="DUF6532"/>
    <property type="match status" value="1"/>
</dbReference>
<feature type="region of interest" description="Disordered" evidence="1">
    <location>
        <begin position="622"/>
        <end position="805"/>
    </location>
</feature>
<dbReference type="EMBL" id="KQ086334">
    <property type="protein sequence ID" value="KLO05270.1"/>
    <property type="molecule type" value="Genomic_DNA"/>
</dbReference>
<feature type="compositionally biased region" description="Low complexity" evidence="1">
    <location>
        <begin position="708"/>
        <end position="731"/>
    </location>
</feature>
<evidence type="ECO:0000259" key="2">
    <source>
        <dbReference type="Pfam" id="PF20149"/>
    </source>
</evidence>
<feature type="compositionally biased region" description="Polar residues" evidence="1">
    <location>
        <begin position="395"/>
        <end position="405"/>
    </location>
</feature>
<evidence type="ECO:0000313" key="3">
    <source>
        <dbReference type="EMBL" id="KLO05270.1"/>
    </source>
</evidence>
<accession>A0A0H2R0G7</accession>
<feature type="region of interest" description="Disordered" evidence="1">
    <location>
        <begin position="1"/>
        <end position="239"/>
    </location>
</feature>
<feature type="compositionally biased region" description="Acidic residues" evidence="1">
    <location>
        <begin position="151"/>
        <end position="208"/>
    </location>
</feature>
<dbReference type="InterPro" id="IPR045341">
    <property type="entry name" value="DUF6532"/>
</dbReference>
<evidence type="ECO:0000313" key="4">
    <source>
        <dbReference type="Proteomes" id="UP000053477"/>
    </source>
</evidence>
<name>A0A0H2R0G7_9AGAM</name>
<feature type="domain" description="DUF6532" evidence="2">
    <location>
        <begin position="855"/>
        <end position="1067"/>
    </location>
</feature>
<dbReference type="AlphaFoldDB" id="A0A0H2R0G7"/>
<keyword evidence="4" id="KW-1185">Reference proteome</keyword>
<feature type="compositionally biased region" description="Basic and acidic residues" evidence="1">
    <location>
        <begin position="424"/>
        <end position="452"/>
    </location>
</feature>
<dbReference type="Proteomes" id="UP000053477">
    <property type="component" value="Unassembled WGS sequence"/>
</dbReference>
<feature type="compositionally biased region" description="Gly residues" evidence="1">
    <location>
        <begin position="692"/>
        <end position="707"/>
    </location>
</feature>
<proteinExistence type="predicted"/>
<reference evidence="3 4" key="1">
    <citation type="submission" date="2015-04" db="EMBL/GenBank/DDBJ databases">
        <title>Complete genome sequence of Schizopora paradoxa KUC8140, a cosmopolitan wood degrader in East Asia.</title>
        <authorList>
            <consortium name="DOE Joint Genome Institute"/>
            <person name="Min B."/>
            <person name="Park H."/>
            <person name="Jang Y."/>
            <person name="Kim J.-J."/>
            <person name="Kim K.H."/>
            <person name="Pangilinan J."/>
            <person name="Lipzen A."/>
            <person name="Riley R."/>
            <person name="Grigoriev I.V."/>
            <person name="Spatafora J.W."/>
            <person name="Choi I.-G."/>
        </authorList>
    </citation>
    <scope>NUCLEOTIDE SEQUENCE [LARGE SCALE GENOMIC DNA]</scope>
    <source>
        <strain evidence="3 4">KUC8140</strain>
    </source>
</reference>